<reference evidence="1" key="1">
    <citation type="submission" date="2023-10" db="EMBL/GenBank/DDBJ databases">
        <title>Genome assembly of Pristionchus species.</title>
        <authorList>
            <person name="Yoshida K."/>
            <person name="Sommer R.J."/>
        </authorList>
    </citation>
    <scope>NUCLEOTIDE SEQUENCE</scope>
    <source>
        <strain evidence="1">RS5133</strain>
    </source>
</reference>
<name>A0AAV5WM95_9BILA</name>
<protein>
    <submittedName>
        <fullName evidence="1">Uncharacterized protein</fullName>
    </submittedName>
</protein>
<evidence type="ECO:0000313" key="1">
    <source>
        <dbReference type="EMBL" id="GMT31720.1"/>
    </source>
</evidence>
<feature type="non-terminal residue" evidence="1">
    <location>
        <position position="1"/>
    </location>
</feature>
<dbReference type="AlphaFoldDB" id="A0AAV5WM95"/>
<feature type="non-terminal residue" evidence="1">
    <location>
        <position position="117"/>
    </location>
</feature>
<dbReference type="Proteomes" id="UP001432322">
    <property type="component" value="Unassembled WGS sequence"/>
</dbReference>
<dbReference type="EMBL" id="BTSY01000006">
    <property type="protein sequence ID" value="GMT31720.1"/>
    <property type="molecule type" value="Genomic_DNA"/>
</dbReference>
<keyword evidence="2" id="KW-1185">Reference proteome</keyword>
<accession>A0AAV5WM95</accession>
<organism evidence="1 2">
    <name type="scientific">Pristionchus fissidentatus</name>
    <dbReference type="NCBI Taxonomy" id="1538716"/>
    <lineage>
        <taxon>Eukaryota</taxon>
        <taxon>Metazoa</taxon>
        <taxon>Ecdysozoa</taxon>
        <taxon>Nematoda</taxon>
        <taxon>Chromadorea</taxon>
        <taxon>Rhabditida</taxon>
        <taxon>Rhabditina</taxon>
        <taxon>Diplogasteromorpha</taxon>
        <taxon>Diplogasteroidea</taxon>
        <taxon>Neodiplogasteridae</taxon>
        <taxon>Pristionchus</taxon>
    </lineage>
</organism>
<sequence length="117" mass="13317">QKLSTVLQERNQLKEQVRCQGSVENVRKMIMQEFKKVFKNGNLFRIMRTGDIGTMFTRVINSSTISVRVLYGDAWVPLRAKTLAPSRTAYFPGFAGAKYLFFAPFLSEDPLDGSDFV</sequence>
<gene>
    <name evidence="1" type="ORF">PFISCL1PPCAC_23017</name>
</gene>
<evidence type="ECO:0000313" key="2">
    <source>
        <dbReference type="Proteomes" id="UP001432322"/>
    </source>
</evidence>
<comment type="caution">
    <text evidence="1">The sequence shown here is derived from an EMBL/GenBank/DDBJ whole genome shotgun (WGS) entry which is preliminary data.</text>
</comment>
<proteinExistence type="predicted"/>